<comment type="caution">
    <text evidence="2">The sequence shown here is derived from an EMBL/GenBank/DDBJ whole genome shotgun (WGS) entry which is preliminary data.</text>
</comment>
<evidence type="ECO:0000256" key="1">
    <source>
        <dbReference type="SAM" id="Phobius"/>
    </source>
</evidence>
<dbReference type="AlphaFoldDB" id="A0A1F5JW47"/>
<keyword evidence="1" id="KW-1133">Transmembrane helix</keyword>
<protein>
    <recommendedName>
        <fullName evidence="4">PrgI family protein</fullName>
    </recommendedName>
</protein>
<gene>
    <name evidence="2" type="ORF">A3C59_04365</name>
</gene>
<keyword evidence="1" id="KW-0812">Transmembrane</keyword>
<feature type="transmembrane region" description="Helical" evidence="1">
    <location>
        <begin position="23"/>
        <end position="43"/>
    </location>
</feature>
<evidence type="ECO:0000313" key="3">
    <source>
        <dbReference type="Proteomes" id="UP000176902"/>
    </source>
</evidence>
<proteinExistence type="predicted"/>
<keyword evidence="1" id="KW-0472">Membrane</keyword>
<accession>A0A1F5JW47</accession>
<dbReference type="STRING" id="1797768.A3C59_04365"/>
<name>A0A1F5JW47_9BACT</name>
<evidence type="ECO:0000313" key="2">
    <source>
        <dbReference type="EMBL" id="OGE32828.1"/>
    </source>
</evidence>
<evidence type="ECO:0008006" key="4">
    <source>
        <dbReference type="Google" id="ProtNLM"/>
    </source>
</evidence>
<sequence length="170" mass="19216">MRTTIVPAQITTVEDKIVANLNMTQIVLIASALFIGVAIFAVLPEKLQFNLYKIPLITFTTLSCFTLSFRIKGRVLLNWILLLSGYFIRPKLYVFDKNDSYLRDIVYLPEIQLIKKKTIQEEKATIKAKTADGVISDFGQLEKILALHRGKLDLKFGKGGTVDAIWPVKN</sequence>
<feature type="transmembrane region" description="Helical" evidence="1">
    <location>
        <begin position="50"/>
        <end position="69"/>
    </location>
</feature>
<dbReference type="Proteomes" id="UP000176902">
    <property type="component" value="Unassembled WGS sequence"/>
</dbReference>
<dbReference type="EMBL" id="MFCV01000020">
    <property type="protein sequence ID" value="OGE32828.1"/>
    <property type="molecule type" value="Genomic_DNA"/>
</dbReference>
<reference evidence="2 3" key="1">
    <citation type="journal article" date="2016" name="Nat. Commun.">
        <title>Thousands of microbial genomes shed light on interconnected biogeochemical processes in an aquifer system.</title>
        <authorList>
            <person name="Anantharaman K."/>
            <person name="Brown C.T."/>
            <person name="Hug L.A."/>
            <person name="Sharon I."/>
            <person name="Castelle C.J."/>
            <person name="Probst A.J."/>
            <person name="Thomas B.C."/>
            <person name="Singh A."/>
            <person name="Wilkins M.J."/>
            <person name="Karaoz U."/>
            <person name="Brodie E.L."/>
            <person name="Williams K.H."/>
            <person name="Hubbard S.S."/>
            <person name="Banfield J.F."/>
        </authorList>
    </citation>
    <scope>NUCLEOTIDE SEQUENCE [LARGE SCALE GENOMIC DNA]</scope>
</reference>
<organism evidence="2 3">
    <name type="scientific">Candidatus Daviesbacteria bacterium RIFCSPHIGHO2_02_FULL_36_13</name>
    <dbReference type="NCBI Taxonomy" id="1797768"/>
    <lineage>
        <taxon>Bacteria</taxon>
        <taxon>Candidatus Daviesiibacteriota</taxon>
    </lineage>
</organism>